<proteinExistence type="predicted"/>
<reference evidence="1 2" key="1">
    <citation type="submission" date="2020-04" db="EMBL/GenBank/DDBJ databases">
        <title>Flammeovirgaceae bacterium KN852 isolated from deep sea.</title>
        <authorList>
            <person name="Zhang D.-C."/>
        </authorList>
    </citation>
    <scope>NUCLEOTIDE SEQUENCE [LARGE SCALE GENOMIC DNA]</scope>
    <source>
        <strain evidence="1 2">KN852</strain>
    </source>
</reference>
<sequence>MSCNQKDKNDQVNLISNQNIRSQLERYMTGKKDHYVSNEDVFLKYLINNDTIELVDKLNEEINRRGSSIKRTDELEGILAEGEVKNANSKINNIYKLSVSYSIGWSVLQVVVKENIVDSSYNLNACHFRFDNPEDYVLDLDTVFFRKEKKITKEEWQKFNDLLNYSNFWDIALFKERRFLDGVTVTLEGKIRTKFGRELYQNLEIRSPDKGAFSDACEYLILLTGEDDDYLRIVD</sequence>
<dbReference type="AlphaFoldDB" id="A0A848IT44"/>
<accession>A0A848IT44</accession>
<dbReference type="Proteomes" id="UP000559010">
    <property type="component" value="Unassembled WGS sequence"/>
</dbReference>
<dbReference type="RefSeq" id="WP_169678129.1">
    <property type="nucleotide sequence ID" value="NZ_JABBNU010000002.1"/>
</dbReference>
<evidence type="ECO:0000313" key="2">
    <source>
        <dbReference type="Proteomes" id="UP000559010"/>
    </source>
</evidence>
<protein>
    <submittedName>
        <fullName evidence="1">Uncharacterized protein</fullName>
    </submittedName>
</protein>
<comment type="caution">
    <text evidence="1">The sequence shown here is derived from an EMBL/GenBank/DDBJ whole genome shotgun (WGS) entry which is preliminary data.</text>
</comment>
<dbReference type="EMBL" id="JABBNU010000002">
    <property type="protein sequence ID" value="NMM47507.1"/>
    <property type="molecule type" value="Genomic_DNA"/>
</dbReference>
<name>A0A848IT44_9BACT</name>
<evidence type="ECO:0000313" key="1">
    <source>
        <dbReference type="EMBL" id="NMM47507.1"/>
    </source>
</evidence>
<keyword evidence="2" id="KW-1185">Reference proteome</keyword>
<gene>
    <name evidence="1" type="ORF">HH304_03785</name>
</gene>
<organism evidence="1 2">
    <name type="scientific">Marinigracilibium pacificum</name>
    <dbReference type="NCBI Taxonomy" id="2729599"/>
    <lineage>
        <taxon>Bacteria</taxon>
        <taxon>Pseudomonadati</taxon>
        <taxon>Bacteroidota</taxon>
        <taxon>Cytophagia</taxon>
        <taxon>Cytophagales</taxon>
        <taxon>Flammeovirgaceae</taxon>
        <taxon>Marinigracilibium</taxon>
    </lineage>
</organism>